<dbReference type="PROSITE" id="PS51257">
    <property type="entry name" value="PROKAR_LIPOPROTEIN"/>
    <property type="match status" value="1"/>
</dbReference>
<accession>Q91TV4</accession>
<name>Q91TV4_TUHV1</name>
<dbReference type="GeneID" id="921186"/>
<organism evidence="1 2">
    <name type="scientific">Tupaiid herpesvirus 1 (strain 1)</name>
    <name type="common">TuHV-1</name>
    <name type="synonym">Herpesvirus tupaia (strain 1)</name>
    <dbReference type="NCBI Taxonomy" id="10397"/>
    <lineage>
        <taxon>Viruses</taxon>
        <taxon>Duplodnaviria</taxon>
        <taxon>Heunggongvirae</taxon>
        <taxon>Peploviricota</taxon>
        <taxon>Herviviricetes</taxon>
        <taxon>Herpesvirales</taxon>
        <taxon>Orthoherpesviridae</taxon>
        <taxon>Betaherpesvirinae</taxon>
        <taxon>Quwivirus</taxon>
        <taxon>Quwivirus tupaiidbeta1</taxon>
    </lineage>
</organism>
<keyword evidence="2" id="KW-1185">Reference proteome</keyword>
<protein>
    <submittedName>
        <fullName evidence="1">T9</fullName>
    </submittedName>
</protein>
<dbReference type="EMBL" id="AF281817">
    <property type="protein sequence ID" value="AAK57033.1"/>
    <property type="molecule type" value="Genomic_DNA"/>
</dbReference>
<dbReference type="KEGG" id="vg:921186"/>
<evidence type="ECO:0000313" key="1">
    <source>
        <dbReference type="EMBL" id="AAK57033.1"/>
    </source>
</evidence>
<sequence>MGGRSGLGALSLLLACCGLTVGAPWRDAGAEAPLWYSRSDLNLSCPCDDLARFGWRRIRYREERWLAVADRTQAPYAQDLVWSPAARTPGSRAFVSYLRSTETPFPYGLYECLCGSRETAVARVVYDPRCRLFATPGQRSVIMECELARDLAANPDVRFWIQGPNETRRRGAIGVSGLAGRSRVFRETGDYPSVWAEARRSAHTNVYTAVFFPEPGLRRYTCEMRQRGDPVAARSLSILIGPATESAGPPAAGERTTWTSVGLAGLVCLATRRG</sequence>
<reference evidence="1 2" key="1">
    <citation type="journal article" date="2001" name="J. Virol.">
        <title>Analysis and characterization of the complete genome of tupaia (tree shrew) herpesvirus.</title>
        <authorList>
            <person name="Bahr U."/>
            <person name="Darai G."/>
        </authorList>
    </citation>
    <scope>NUCLEOTIDE SEQUENCE [LARGE SCALE GENOMIC DNA]</scope>
    <source>
        <strain evidence="1">2</strain>
    </source>
</reference>
<proteinExistence type="predicted"/>
<dbReference type="Proteomes" id="UP000137095">
    <property type="component" value="Segment"/>
</dbReference>
<dbReference type="RefSeq" id="NP_116338.1">
    <property type="nucleotide sequence ID" value="NC_002794.1"/>
</dbReference>
<organismHost>
    <name type="scientific">Tupaia belangeri</name>
    <name type="common">Common tree shrew</name>
    <name type="synonym">Tupaia glis belangeri</name>
    <dbReference type="NCBI Taxonomy" id="37347"/>
</organismHost>
<evidence type="ECO:0000313" key="2">
    <source>
        <dbReference type="Proteomes" id="UP000137095"/>
    </source>
</evidence>